<evidence type="ECO:0000256" key="1">
    <source>
        <dbReference type="ARBA" id="ARBA00004141"/>
    </source>
</evidence>
<feature type="transmembrane region" description="Helical" evidence="7">
    <location>
        <begin position="132"/>
        <end position="159"/>
    </location>
</feature>
<feature type="compositionally biased region" description="Polar residues" evidence="6">
    <location>
        <begin position="491"/>
        <end position="503"/>
    </location>
</feature>
<comment type="subcellular location">
    <subcellularLocation>
        <location evidence="1">Membrane</location>
        <topology evidence="1">Multi-pass membrane protein</topology>
    </subcellularLocation>
</comment>
<keyword evidence="5" id="KW-0802">TPR repeat</keyword>
<dbReference type="Proteomes" id="UP000034324">
    <property type="component" value="Unassembled WGS sequence"/>
</dbReference>
<dbReference type="EMBL" id="LBVC01000066">
    <property type="protein sequence ID" value="KKQ76613.1"/>
    <property type="molecule type" value="Genomic_DNA"/>
</dbReference>
<feature type="transmembrane region" description="Helical" evidence="7">
    <location>
        <begin position="249"/>
        <end position="271"/>
    </location>
</feature>
<protein>
    <recommendedName>
        <fullName evidence="8">O-antigen ligase-related domain-containing protein</fullName>
    </recommendedName>
</protein>
<feature type="transmembrane region" description="Helical" evidence="7">
    <location>
        <begin position="32"/>
        <end position="52"/>
    </location>
</feature>
<dbReference type="InterPro" id="IPR011990">
    <property type="entry name" value="TPR-like_helical_dom_sf"/>
</dbReference>
<evidence type="ECO:0000256" key="7">
    <source>
        <dbReference type="SAM" id="Phobius"/>
    </source>
</evidence>
<feature type="transmembrane region" description="Helical" evidence="7">
    <location>
        <begin position="196"/>
        <end position="213"/>
    </location>
</feature>
<comment type="caution">
    <text evidence="9">The sequence shown here is derived from an EMBL/GenBank/DDBJ whole genome shotgun (WGS) entry which is preliminary data.</text>
</comment>
<dbReference type="InterPro" id="IPR019734">
    <property type="entry name" value="TPR_rpt"/>
</dbReference>
<dbReference type="AlphaFoldDB" id="A0A0G0KAF1"/>
<keyword evidence="2 7" id="KW-0812">Transmembrane</keyword>
<name>A0A0G0KAF1_9BACT</name>
<sequence length="545" mass="59750">FIMLTGSWPVWVASLIGTGAVFLTIRPSLRSFNLLFVAIPVVIMAFVFIFSITPPIGENAQNPIYEKARNFPRELQLPLEASWKISVSAFRDSPFWGSGPATFLFNFTQHKPIEFNQTKIWNLRFDNAFNEYLQVLATLGGVGFFALLSATIIFASGFYRAVYLNRHSENSDLLTGLSICGLVFFVLILLHPSTMVIWIIGLLILACFTASSLKSGEDISQGRSFGAILQNAFPLDGGRTTIHVEALSSILLVISALLTLAVFFFGGKFVLADYHHRKALNAVAQNQGLDAYNSLVKAELLNPVSDFYRIDIAQINFALANAIASAKSGAAGQDSLTEEDKKNIQTLLQQSISEGRIAVTLSPKNPINWEILAQLYRQISGVAQNALVFSLDAYGRAIMLDPLNPILRLNVGGTYYAIKNYDLAIRFFTDSINLKPDYANGYYNTSVALRDKGDLQGALTTAQKVVELVDKDSPDFKIASDYLNDLKSKSEAQNPETNLQAPTASDKGALQQKELPKVVNVGNPPEKIATPEAIKKPSPTPSPKP</sequence>
<feature type="transmembrane region" description="Helical" evidence="7">
    <location>
        <begin position="171"/>
        <end position="190"/>
    </location>
</feature>
<accession>A0A0G0KAF1</accession>
<proteinExistence type="predicted"/>
<feature type="repeat" description="TPR" evidence="5">
    <location>
        <begin position="405"/>
        <end position="438"/>
    </location>
</feature>
<reference evidence="9 10" key="1">
    <citation type="journal article" date="2015" name="Nature">
        <title>rRNA introns, odd ribosomes, and small enigmatic genomes across a large radiation of phyla.</title>
        <authorList>
            <person name="Brown C.T."/>
            <person name="Hug L.A."/>
            <person name="Thomas B.C."/>
            <person name="Sharon I."/>
            <person name="Castelle C.J."/>
            <person name="Singh A."/>
            <person name="Wilkins M.J."/>
            <person name="Williams K.H."/>
            <person name="Banfield J.F."/>
        </authorList>
    </citation>
    <scope>NUCLEOTIDE SEQUENCE [LARGE SCALE GENOMIC DNA]</scope>
</reference>
<dbReference type="GO" id="GO:0016020">
    <property type="term" value="C:membrane"/>
    <property type="evidence" value="ECO:0007669"/>
    <property type="project" value="UniProtKB-SubCell"/>
</dbReference>
<dbReference type="SUPFAM" id="SSF48452">
    <property type="entry name" value="TPR-like"/>
    <property type="match status" value="1"/>
</dbReference>
<evidence type="ECO:0000256" key="6">
    <source>
        <dbReference type="SAM" id="MobiDB-lite"/>
    </source>
</evidence>
<feature type="domain" description="O-antigen ligase-related" evidence="8">
    <location>
        <begin position="2"/>
        <end position="147"/>
    </location>
</feature>
<keyword evidence="3 7" id="KW-1133">Transmembrane helix</keyword>
<evidence type="ECO:0000313" key="10">
    <source>
        <dbReference type="Proteomes" id="UP000034324"/>
    </source>
</evidence>
<gene>
    <name evidence="9" type="ORF">US99_C0066G0001</name>
</gene>
<keyword evidence="4 7" id="KW-0472">Membrane</keyword>
<feature type="region of interest" description="Disordered" evidence="6">
    <location>
        <begin position="488"/>
        <end position="545"/>
    </location>
</feature>
<dbReference type="Gene3D" id="1.25.40.10">
    <property type="entry name" value="Tetratricopeptide repeat domain"/>
    <property type="match status" value="1"/>
</dbReference>
<evidence type="ECO:0000256" key="4">
    <source>
        <dbReference type="ARBA" id="ARBA00023136"/>
    </source>
</evidence>
<evidence type="ECO:0000259" key="8">
    <source>
        <dbReference type="Pfam" id="PF04932"/>
    </source>
</evidence>
<feature type="transmembrane region" description="Helical" evidence="7">
    <location>
        <begin position="6"/>
        <end position="25"/>
    </location>
</feature>
<organism evidence="9 10">
    <name type="scientific">Candidatus Daviesbacteria bacterium GW2011_GWF2_38_6</name>
    <dbReference type="NCBI Taxonomy" id="1618432"/>
    <lineage>
        <taxon>Bacteria</taxon>
        <taxon>Candidatus Daviesiibacteriota</taxon>
    </lineage>
</organism>
<evidence type="ECO:0000256" key="3">
    <source>
        <dbReference type="ARBA" id="ARBA00022989"/>
    </source>
</evidence>
<dbReference type="InterPro" id="IPR007016">
    <property type="entry name" value="O-antigen_ligase-rel_domated"/>
</dbReference>
<feature type="non-terminal residue" evidence="9">
    <location>
        <position position="1"/>
    </location>
</feature>
<evidence type="ECO:0000256" key="2">
    <source>
        <dbReference type="ARBA" id="ARBA00022692"/>
    </source>
</evidence>
<evidence type="ECO:0000256" key="5">
    <source>
        <dbReference type="PROSITE-ProRule" id="PRU00339"/>
    </source>
</evidence>
<dbReference type="SMART" id="SM00028">
    <property type="entry name" value="TPR"/>
    <property type="match status" value="2"/>
</dbReference>
<dbReference type="PROSITE" id="PS50005">
    <property type="entry name" value="TPR"/>
    <property type="match status" value="1"/>
</dbReference>
<dbReference type="Pfam" id="PF04932">
    <property type="entry name" value="Wzy_C"/>
    <property type="match status" value="1"/>
</dbReference>
<evidence type="ECO:0000313" key="9">
    <source>
        <dbReference type="EMBL" id="KKQ76613.1"/>
    </source>
</evidence>